<proteinExistence type="inferred from homology"/>
<dbReference type="Pfam" id="PF00361">
    <property type="entry name" value="Proton_antipo_M"/>
    <property type="match status" value="1"/>
</dbReference>
<keyword evidence="5" id="KW-1278">Translocase</keyword>
<keyword evidence="2 5" id="KW-0812">Transmembrane</keyword>
<dbReference type="HAMAP" id="MF_00445">
    <property type="entry name" value="NDH1_NuoN_1"/>
    <property type="match status" value="1"/>
</dbReference>
<dbReference type="GO" id="GO:0005886">
    <property type="term" value="C:plasma membrane"/>
    <property type="evidence" value="ECO:0007669"/>
    <property type="project" value="UniProtKB-SubCell"/>
</dbReference>
<feature type="transmembrane region" description="Helical" evidence="5">
    <location>
        <begin position="36"/>
        <end position="54"/>
    </location>
</feature>
<dbReference type="KEGG" id="sphj:BSL82_01735"/>
<reference evidence="9" key="1">
    <citation type="submission" date="2016-11" db="EMBL/GenBank/DDBJ databases">
        <title>Complete Genome Sequence of alachlor-degrading Sphingomonas sp. strain JJ-A5.</title>
        <authorList>
            <person name="Lee H."/>
            <person name="Ka J.-O."/>
        </authorList>
    </citation>
    <scope>NUCLEOTIDE SEQUENCE [LARGE SCALE GENOMIC DNA]</scope>
    <source>
        <strain evidence="9">JJ-A5</strain>
    </source>
</reference>
<dbReference type="Proteomes" id="UP000182063">
    <property type="component" value="Chromosome"/>
</dbReference>
<evidence type="ECO:0000313" key="9">
    <source>
        <dbReference type="Proteomes" id="UP000182063"/>
    </source>
</evidence>
<dbReference type="GO" id="GO:0048038">
    <property type="term" value="F:quinone binding"/>
    <property type="evidence" value="ECO:0007669"/>
    <property type="project" value="UniProtKB-KW"/>
</dbReference>
<feature type="transmembrane region" description="Helical" evidence="5">
    <location>
        <begin position="236"/>
        <end position="257"/>
    </location>
</feature>
<feature type="transmembrane region" description="Helical" evidence="5">
    <location>
        <begin position="156"/>
        <end position="179"/>
    </location>
</feature>
<feature type="transmembrane region" description="Helical" evidence="5">
    <location>
        <begin position="442"/>
        <end position="463"/>
    </location>
</feature>
<dbReference type="GO" id="GO:0012505">
    <property type="term" value="C:endomembrane system"/>
    <property type="evidence" value="ECO:0007669"/>
    <property type="project" value="UniProtKB-SubCell"/>
</dbReference>
<evidence type="ECO:0000256" key="2">
    <source>
        <dbReference type="ARBA" id="ARBA00022692"/>
    </source>
</evidence>
<feature type="transmembrane region" description="Helical" evidence="5">
    <location>
        <begin position="391"/>
        <end position="421"/>
    </location>
</feature>
<accession>A0A1L3ZRC7</accession>
<keyword evidence="5" id="KW-0520">NAD</keyword>
<name>A0A1L3ZRC7_9SPHN</name>
<dbReference type="AlphaFoldDB" id="A0A1L3ZRC7"/>
<feature type="transmembrane region" description="Helical" evidence="5">
    <location>
        <begin position="74"/>
        <end position="92"/>
    </location>
</feature>
<evidence type="ECO:0000256" key="3">
    <source>
        <dbReference type="ARBA" id="ARBA00022989"/>
    </source>
</evidence>
<dbReference type="EMBL" id="CP018221">
    <property type="protein sequence ID" value="API58179.1"/>
    <property type="molecule type" value="Genomic_DNA"/>
</dbReference>
<feature type="transmembrane region" description="Helical" evidence="5">
    <location>
        <begin position="320"/>
        <end position="341"/>
    </location>
</feature>
<dbReference type="GO" id="GO:0042773">
    <property type="term" value="P:ATP synthesis coupled electron transport"/>
    <property type="evidence" value="ECO:0007669"/>
    <property type="project" value="InterPro"/>
</dbReference>
<dbReference type="PANTHER" id="PTHR22773">
    <property type="entry name" value="NADH DEHYDROGENASE"/>
    <property type="match status" value="1"/>
</dbReference>
<dbReference type="STRING" id="1921510.BSL82_01735"/>
<keyword evidence="5" id="KW-0813">Transport</keyword>
<keyword evidence="5" id="KW-1003">Cell membrane</keyword>
<evidence type="ECO:0000313" key="8">
    <source>
        <dbReference type="EMBL" id="API58179.1"/>
    </source>
</evidence>
<comment type="subcellular location">
    <subcellularLocation>
        <location evidence="5">Cell membrane</location>
        <topology evidence="5">Multi-pass membrane protein</topology>
    </subcellularLocation>
    <subcellularLocation>
        <location evidence="1">Endomembrane system</location>
        <topology evidence="1">Multi-pass membrane protein</topology>
    </subcellularLocation>
    <subcellularLocation>
        <location evidence="6">Membrane</location>
        <topology evidence="6">Multi-pass membrane protein</topology>
    </subcellularLocation>
</comment>
<dbReference type="InterPro" id="IPR001750">
    <property type="entry name" value="ND/Mrp_TM"/>
</dbReference>
<evidence type="ECO:0000256" key="6">
    <source>
        <dbReference type="RuleBase" id="RU000320"/>
    </source>
</evidence>
<sequence length="478" mass="49668">MQSFTQSLALSLPEAILAVGALVLLLIGAFRGDRSLGLLSWLCVGLYAAAGLALLGPEGVGYDGLYVADGFSTFLKALIFLSAAAATILALPYMKRSHSARFEYPVLLLLGATGMGMMVSASDMLSLYVGLELQSLAAYVLAAFHRGEVRSSEAGLKYFVLGALASGVLLYGVSLVYGFTGTTSFQGIASAVAAEGRSVGVLFGLTFVLAGLAFKISAVPFHMWTPDVYEGAPTPVATFFATAPKVAAMGLFVRVAVEAFGGAVADWRQIVIFSSLASIVLGAVGAIGQSSIKRLLAYSSINNIGFALIGLAAASPEGVAAVLFYMTVYVAMTMGSFICVLQMRDLDGRPVETIASLSGLSRTRPGLAAALAVFMFSLAGIPPLFGFWPKFLVFNAAVAADLVPLAVIGIAASVIGAFYYLKVVKTMYFDEPAEAYGPADSRINMAMVAATGLFVSPLGYLAIPLLSAATANAARALF</sequence>
<dbReference type="NCBIfam" id="NF004440">
    <property type="entry name" value="PRK05777.1-3"/>
    <property type="match status" value="1"/>
</dbReference>
<feature type="transmembrane region" description="Helical" evidence="5">
    <location>
        <begin position="12"/>
        <end position="29"/>
    </location>
</feature>
<dbReference type="RefSeq" id="WP_072595755.1">
    <property type="nucleotide sequence ID" value="NZ_CP018221.1"/>
</dbReference>
<comment type="function">
    <text evidence="5">NDH-1 shuttles electrons from NADH, via FMN and iron-sulfur (Fe-S) centers, to quinones in the respiratory chain. The immediate electron acceptor for the enzyme in this species is believed to be ubiquinone. Couples the redox reaction to proton translocation (for every two electrons transferred, four hydrogen ions are translocated across the cytoplasmic membrane), and thus conserves the redox energy in a proton gradient.</text>
</comment>
<feature type="domain" description="NADH:quinone oxidoreductase/Mrp antiporter transmembrane" evidence="7">
    <location>
        <begin position="121"/>
        <end position="416"/>
    </location>
</feature>
<dbReference type="OrthoDB" id="9811718at2"/>
<comment type="similarity">
    <text evidence="5">Belongs to the complex I subunit 2 family.</text>
</comment>
<feature type="transmembrane region" description="Helical" evidence="5">
    <location>
        <begin position="199"/>
        <end position="224"/>
    </location>
</feature>
<dbReference type="GO" id="GO:0050136">
    <property type="term" value="F:NADH dehydrogenase (quinone) (non-electrogenic) activity"/>
    <property type="evidence" value="ECO:0007669"/>
    <property type="project" value="UniProtKB-UniRule"/>
</dbReference>
<dbReference type="InterPro" id="IPR010096">
    <property type="entry name" value="NADH-Q_OxRdtase_suN/2"/>
</dbReference>
<comment type="catalytic activity">
    <reaction evidence="5">
        <text>a quinone + NADH + 5 H(+)(in) = a quinol + NAD(+) + 4 H(+)(out)</text>
        <dbReference type="Rhea" id="RHEA:57888"/>
        <dbReference type="ChEBI" id="CHEBI:15378"/>
        <dbReference type="ChEBI" id="CHEBI:24646"/>
        <dbReference type="ChEBI" id="CHEBI:57540"/>
        <dbReference type="ChEBI" id="CHEBI:57945"/>
        <dbReference type="ChEBI" id="CHEBI:132124"/>
    </reaction>
</comment>
<organism evidence="8 9">
    <name type="scientific">Tardibacter chloracetimidivorans</name>
    <dbReference type="NCBI Taxonomy" id="1921510"/>
    <lineage>
        <taxon>Bacteria</taxon>
        <taxon>Pseudomonadati</taxon>
        <taxon>Pseudomonadota</taxon>
        <taxon>Alphaproteobacteria</taxon>
        <taxon>Sphingomonadales</taxon>
        <taxon>Sphingomonadaceae</taxon>
        <taxon>Tardibacter</taxon>
    </lineage>
</organism>
<keyword evidence="3 5" id="KW-1133">Transmembrane helix</keyword>
<evidence type="ECO:0000259" key="7">
    <source>
        <dbReference type="Pfam" id="PF00361"/>
    </source>
</evidence>
<comment type="subunit">
    <text evidence="5">NDH-1 is composed of 14 different subunits. Subunits NuoA, H, J, K, L, M, N constitute the membrane sector of the complex.</text>
</comment>
<evidence type="ECO:0000256" key="5">
    <source>
        <dbReference type="HAMAP-Rule" id="MF_00445"/>
    </source>
</evidence>
<feature type="transmembrane region" description="Helical" evidence="5">
    <location>
        <begin position="104"/>
        <end position="121"/>
    </location>
</feature>
<keyword evidence="5" id="KW-0830">Ubiquinone</keyword>
<protein>
    <recommendedName>
        <fullName evidence="5">NADH-quinone oxidoreductase subunit N</fullName>
        <ecNumber evidence="5">7.1.1.-</ecNumber>
    </recommendedName>
    <alternativeName>
        <fullName evidence="5">NADH dehydrogenase I subunit N</fullName>
    </alternativeName>
    <alternativeName>
        <fullName evidence="5">NDH-1 subunit N</fullName>
    </alternativeName>
</protein>
<evidence type="ECO:0000256" key="1">
    <source>
        <dbReference type="ARBA" id="ARBA00004127"/>
    </source>
</evidence>
<dbReference type="GO" id="GO:0008137">
    <property type="term" value="F:NADH dehydrogenase (ubiquinone) activity"/>
    <property type="evidence" value="ECO:0007669"/>
    <property type="project" value="InterPro"/>
</dbReference>
<feature type="transmembrane region" description="Helical" evidence="5">
    <location>
        <begin position="366"/>
        <end position="385"/>
    </location>
</feature>
<keyword evidence="4 5" id="KW-0472">Membrane</keyword>
<feature type="transmembrane region" description="Helical" evidence="5">
    <location>
        <begin position="269"/>
        <end position="288"/>
    </location>
</feature>
<keyword evidence="9" id="KW-1185">Reference proteome</keyword>
<gene>
    <name evidence="5" type="primary">nuoN</name>
    <name evidence="8" type="ORF">BSL82_01735</name>
</gene>
<dbReference type="EC" id="7.1.1.-" evidence="5"/>
<keyword evidence="5" id="KW-0874">Quinone</keyword>
<evidence type="ECO:0000256" key="4">
    <source>
        <dbReference type="ARBA" id="ARBA00023136"/>
    </source>
</evidence>
<dbReference type="NCBIfam" id="TIGR01770">
    <property type="entry name" value="NDH_I_N"/>
    <property type="match status" value="1"/>
</dbReference>